<dbReference type="Proteomes" id="UP001229313">
    <property type="component" value="Chromosome"/>
</dbReference>
<evidence type="ECO:0000313" key="4">
    <source>
        <dbReference type="Proteomes" id="UP001229313"/>
    </source>
</evidence>
<protein>
    <submittedName>
        <fullName evidence="3">AHH domain-containing protein</fullName>
    </submittedName>
</protein>
<reference evidence="3 4" key="1">
    <citation type="submission" date="2023-08" db="EMBL/GenBank/DDBJ databases">
        <title>The whole genome sequence of Lysobacter yananisis.</title>
        <authorList>
            <person name="Sun H."/>
        </authorList>
    </citation>
    <scope>NUCLEOTIDE SEQUENCE [LARGE SCALE GENOMIC DNA]</scope>
    <source>
        <strain evidence="3 4">SNNU513</strain>
    </source>
</reference>
<evidence type="ECO:0000256" key="2">
    <source>
        <dbReference type="SAM" id="SignalP"/>
    </source>
</evidence>
<keyword evidence="4" id="KW-1185">Reference proteome</keyword>
<dbReference type="Pfam" id="PF14412">
    <property type="entry name" value="AHH"/>
    <property type="match status" value="1"/>
</dbReference>
<gene>
    <name evidence="3" type="ORF">RDV84_04005</name>
</gene>
<dbReference type="RefSeq" id="WP_158229968.1">
    <property type="nucleotide sequence ID" value="NZ_CP133568.1"/>
</dbReference>
<dbReference type="InterPro" id="IPR032871">
    <property type="entry name" value="AHH_dom_containing"/>
</dbReference>
<dbReference type="PROSITE" id="PS51257">
    <property type="entry name" value="PROKAR_LIPOPROTEIN"/>
    <property type="match status" value="1"/>
</dbReference>
<sequence>MRLIPPPRKTATALAALALSMACATASAQVNCADWPATGDPSPLNLLEAERAALDREAASPHPRAHVGPLGDSEQNAGLQSYPNLMTNGDRRRSLLGLSVNDKMQAHHVFPMAQVRALPDAYKTPLNQVWSSDSAANLIALPSDAVTQSAMATPLPIHRGSHIKYSAEIEARYMKKKNDGQDCKLDLTQADNIKKLVDSVISEMRPEIEKGTASKWYPNLCDAQGGFCDLSQDSDGD</sequence>
<evidence type="ECO:0000256" key="1">
    <source>
        <dbReference type="SAM" id="MobiDB-lite"/>
    </source>
</evidence>
<evidence type="ECO:0000313" key="3">
    <source>
        <dbReference type="EMBL" id="WMT04023.1"/>
    </source>
</evidence>
<feature type="region of interest" description="Disordered" evidence="1">
    <location>
        <begin position="57"/>
        <end position="86"/>
    </location>
</feature>
<proteinExistence type="predicted"/>
<keyword evidence="2" id="KW-0732">Signal</keyword>
<name>A0ABY9PAD1_9GAMM</name>
<dbReference type="EMBL" id="CP133568">
    <property type="protein sequence ID" value="WMT04023.1"/>
    <property type="molecule type" value="Genomic_DNA"/>
</dbReference>
<accession>A0ABY9PAD1</accession>
<feature type="chain" id="PRO_5046134262" evidence="2">
    <location>
        <begin position="29"/>
        <end position="237"/>
    </location>
</feature>
<organism evidence="3 4">
    <name type="scientific">Lysobacter yananisis</name>
    <dbReference type="NCBI Taxonomy" id="1003114"/>
    <lineage>
        <taxon>Bacteria</taxon>
        <taxon>Pseudomonadati</taxon>
        <taxon>Pseudomonadota</taxon>
        <taxon>Gammaproteobacteria</taxon>
        <taxon>Lysobacterales</taxon>
        <taxon>Lysobacteraceae</taxon>
        <taxon>Lysobacter</taxon>
    </lineage>
</organism>
<feature type="signal peptide" evidence="2">
    <location>
        <begin position="1"/>
        <end position="28"/>
    </location>
</feature>
<feature type="compositionally biased region" description="Polar residues" evidence="1">
    <location>
        <begin position="73"/>
        <end position="86"/>
    </location>
</feature>